<dbReference type="CDD" id="cd19071">
    <property type="entry name" value="AKR_AKR1-5-like"/>
    <property type="match status" value="1"/>
</dbReference>
<dbReference type="PANTHER" id="PTHR43827:SF13">
    <property type="entry name" value="ALDO_KETO REDUCTASE FAMILY PROTEIN"/>
    <property type="match status" value="1"/>
</dbReference>
<dbReference type="InterPro" id="IPR036812">
    <property type="entry name" value="NAD(P)_OxRdtase_dom_sf"/>
</dbReference>
<evidence type="ECO:0000259" key="2">
    <source>
        <dbReference type="Pfam" id="PF00248"/>
    </source>
</evidence>
<keyword evidence="4" id="KW-1185">Reference proteome</keyword>
<sequence length="317" mass="34502">MQKILRSATKMSSKLTIQSTIKLNSGYEIPRLGFGVYQVPIEQAGSCVSEALTAGYRHVDSAVGYRNEAPCGKAILDFSSSSGSSKSSSNGSTASRDQIFFTSKVRPLNLSYESAKTQVDATLSETGLGYIDLMLIHAPYGGPAARKGAWKALVEAVDAGKVRSIGVSNYGVHHLDELEAYIKELEAERGGGSGKGGILSVGQWEVHPWLPRDDIVDWCRARGVAVEAYCPVVRGERAGETVLQELAAKYGKTWAQVLIRWSLQKGHVPLPKSVTPSRIRENAEVYDFEISEEDMAKLETKEYAPCAWDPTTSPLDK</sequence>
<dbReference type="InterPro" id="IPR018170">
    <property type="entry name" value="Aldo/ket_reductase_CS"/>
</dbReference>
<reference evidence="3 4" key="1">
    <citation type="journal article" date="2024" name="IMA Fungus">
        <title>Apiospora arundinis, a panoply of carbohydrate-active enzymes and secondary metabolites.</title>
        <authorList>
            <person name="Sorensen T."/>
            <person name="Petersen C."/>
            <person name="Muurmann A.T."/>
            <person name="Christiansen J.V."/>
            <person name="Brundto M.L."/>
            <person name="Overgaard C.K."/>
            <person name="Boysen A.T."/>
            <person name="Wollenberg R.D."/>
            <person name="Larsen T.O."/>
            <person name="Sorensen J.L."/>
            <person name="Nielsen K.L."/>
            <person name="Sondergaard T.E."/>
        </authorList>
    </citation>
    <scope>NUCLEOTIDE SEQUENCE [LARGE SCALE GENOMIC DNA]</scope>
    <source>
        <strain evidence="3 4">AAU 773</strain>
    </source>
</reference>
<dbReference type="Gene3D" id="3.20.20.100">
    <property type="entry name" value="NADP-dependent oxidoreductase domain"/>
    <property type="match status" value="1"/>
</dbReference>
<dbReference type="PIRSF" id="PIRSF000097">
    <property type="entry name" value="AKR"/>
    <property type="match status" value="1"/>
</dbReference>
<dbReference type="SUPFAM" id="SSF51430">
    <property type="entry name" value="NAD(P)-linked oxidoreductase"/>
    <property type="match status" value="1"/>
</dbReference>
<protein>
    <submittedName>
        <fullName evidence="3">NADP-dependent oxidoreductase domain-containing protein</fullName>
    </submittedName>
</protein>
<dbReference type="PROSITE" id="PS00062">
    <property type="entry name" value="ALDOKETO_REDUCTASE_2"/>
    <property type="match status" value="1"/>
</dbReference>
<proteinExistence type="predicted"/>
<evidence type="ECO:0000256" key="1">
    <source>
        <dbReference type="ARBA" id="ARBA00023002"/>
    </source>
</evidence>
<accession>A0ABR2JAQ3</accession>
<dbReference type="Pfam" id="PF00248">
    <property type="entry name" value="Aldo_ket_red"/>
    <property type="match status" value="1"/>
</dbReference>
<dbReference type="PRINTS" id="PR00069">
    <property type="entry name" value="ALDKETRDTASE"/>
</dbReference>
<dbReference type="EMBL" id="JAPCWZ010000003">
    <property type="protein sequence ID" value="KAK8874869.1"/>
    <property type="molecule type" value="Genomic_DNA"/>
</dbReference>
<evidence type="ECO:0000313" key="3">
    <source>
        <dbReference type="EMBL" id="KAK8874869.1"/>
    </source>
</evidence>
<feature type="domain" description="NADP-dependent oxidoreductase" evidence="2">
    <location>
        <begin position="38"/>
        <end position="300"/>
    </location>
</feature>
<dbReference type="Proteomes" id="UP001390339">
    <property type="component" value="Unassembled WGS sequence"/>
</dbReference>
<organism evidence="3 4">
    <name type="scientific">Apiospora arundinis</name>
    <dbReference type="NCBI Taxonomy" id="335852"/>
    <lineage>
        <taxon>Eukaryota</taxon>
        <taxon>Fungi</taxon>
        <taxon>Dikarya</taxon>
        <taxon>Ascomycota</taxon>
        <taxon>Pezizomycotina</taxon>
        <taxon>Sordariomycetes</taxon>
        <taxon>Xylariomycetidae</taxon>
        <taxon>Amphisphaeriales</taxon>
        <taxon>Apiosporaceae</taxon>
        <taxon>Apiospora</taxon>
    </lineage>
</organism>
<dbReference type="PROSITE" id="PS00063">
    <property type="entry name" value="ALDOKETO_REDUCTASE_3"/>
    <property type="match status" value="1"/>
</dbReference>
<evidence type="ECO:0000313" key="4">
    <source>
        <dbReference type="Proteomes" id="UP001390339"/>
    </source>
</evidence>
<dbReference type="PROSITE" id="PS00798">
    <property type="entry name" value="ALDOKETO_REDUCTASE_1"/>
    <property type="match status" value="1"/>
</dbReference>
<name>A0ABR2JAQ3_9PEZI</name>
<keyword evidence="1" id="KW-0560">Oxidoreductase</keyword>
<comment type="caution">
    <text evidence="3">The sequence shown here is derived from an EMBL/GenBank/DDBJ whole genome shotgun (WGS) entry which is preliminary data.</text>
</comment>
<dbReference type="InterPro" id="IPR023210">
    <property type="entry name" value="NADP_OxRdtase_dom"/>
</dbReference>
<dbReference type="InterPro" id="IPR020471">
    <property type="entry name" value="AKR"/>
</dbReference>
<gene>
    <name evidence="3" type="ORF">PGQ11_005383</name>
</gene>
<dbReference type="PANTHER" id="PTHR43827">
    <property type="entry name" value="2,5-DIKETO-D-GLUCONIC ACID REDUCTASE"/>
    <property type="match status" value="1"/>
</dbReference>